<name>W4FYL1_APHAT</name>
<dbReference type="GeneID" id="20815025"/>
<reference evidence="1" key="1">
    <citation type="submission" date="2013-12" db="EMBL/GenBank/DDBJ databases">
        <title>The Genome Sequence of Aphanomyces astaci APO3.</title>
        <authorList>
            <consortium name="The Broad Institute Genomics Platform"/>
            <person name="Russ C."/>
            <person name="Tyler B."/>
            <person name="van West P."/>
            <person name="Dieguez-Uribeondo J."/>
            <person name="Young S.K."/>
            <person name="Zeng Q."/>
            <person name="Gargeya S."/>
            <person name="Fitzgerald M."/>
            <person name="Abouelleil A."/>
            <person name="Alvarado L."/>
            <person name="Chapman S.B."/>
            <person name="Gainer-Dewar J."/>
            <person name="Goldberg J."/>
            <person name="Griggs A."/>
            <person name="Gujja S."/>
            <person name="Hansen M."/>
            <person name="Howarth C."/>
            <person name="Imamovic A."/>
            <person name="Ireland A."/>
            <person name="Larimer J."/>
            <person name="McCowan C."/>
            <person name="Murphy C."/>
            <person name="Pearson M."/>
            <person name="Poon T.W."/>
            <person name="Priest M."/>
            <person name="Roberts A."/>
            <person name="Saif S."/>
            <person name="Shea T."/>
            <person name="Sykes S."/>
            <person name="Wortman J."/>
            <person name="Nusbaum C."/>
            <person name="Birren B."/>
        </authorList>
    </citation>
    <scope>NUCLEOTIDE SEQUENCE [LARGE SCALE GENOMIC DNA]</scope>
    <source>
        <strain evidence="1">APO3</strain>
    </source>
</reference>
<dbReference type="VEuPathDB" id="FungiDB:H257_13029"/>
<dbReference type="RefSeq" id="XP_009838748.1">
    <property type="nucleotide sequence ID" value="XM_009840446.1"/>
</dbReference>
<protein>
    <submittedName>
        <fullName evidence="1">Uncharacterized protein</fullName>
    </submittedName>
</protein>
<organism evidence="1">
    <name type="scientific">Aphanomyces astaci</name>
    <name type="common">Crayfish plague agent</name>
    <dbReference type="NCBI Taxonomy" id="112090"/>
    <lineage>
        <taxon>Eukaryota</taxon>
        <taxon>Sar</taxon>
        <taxon>Stramenopiles</taxon>
        <taxon>Oomycota</taxon>
        <taxon>Saprolegniomycetes</taxon>
        <taxon>Saprolegniales</taxon>
        <taxon>Verrucalvaceae</taxon>
        <taxon>Aphanomyces</taxon>
    </lineage>
</organism>
<accession>W4FYL1</accession>
<dbReference type="EMBL" id="KI913157">
    <property type="protein sequence ID" value="ETV71899.1"/>
    <property type="molecule type" value="Genomic_DNA"/>
</dbReference>
<proteinExistence type="predicted"/>
<sequence>MSTHCSHSTSRPPPSKLKLTQHAHWTATTDNSFGTIIEYLRPSMFGSDHAVVEISTISGCQASNIPSR</sequence>
<gene>
    <name evidence="1" type="ORF">H257_13029</name>
</gene>
<dbReference type="AlphaFoldDB" id="W4FYL1"/>
<evidence type="ECO:0000313" key="1">
    <source>
        <dbReference type="EMBL" id="ETV71899.1"/>
    </source>
</evidence>